<reference evidence="4 5" key="1">
    <citation type="journal article" date="2024" name="J. Plant Pathol.">
        <title>Sequence and assembly of the genome of Seiridium unicorne, isolate CBS 538.82, causal agent of cypress canker disease.</title>
        <authorList>
            <person name="Scali E."/>
            <person name="Rocca G.D."/>
            <person name="Danti R."/>
            <person name="Garbelotto M."/>
            <person name="Barberini S."/>
            <person name="Baroncelli R."/>
            <person name="Emiliani G."/>
        </authorList>
    </citation>
    <scope>NUCLEOTIDE SEQUENCE [LARGE SCALE GENOMIC DNA]</scope>
    <source>
        <strain evidence="4 5">BM-138-508</strain>
    </source>
</reference>
<sequence length="341" mass="38066">MGNLHTAPSFQIPLVNIAPYLEDPTSAAASNVVDQVRQACRSTGFFQILGHGVPRDIQRYAFDASKRFFNLPVETKLKYKASLESGWKGYETLAAQSYKSDMLGDLKEGFILSTDLPEGHPLRGAPGRFLTSLNRWPENELAEDDFRKPVEAYCHALSKICNAVVDLIAETLPYGSSVFEEMKVDAACPLRLLHYPTVPPGKNTSKQNGASAHTDFSAITLLLQDEQPGLEVFDPTSEEWHVVPPNANAYVVNLGDMITKMVGSEYKSGLHRVINKSPKDRYSIVYFFDGKREFKLRPLNQDGLATEQSEKILTCEEFMFNRIRSSFGKHAKHDMSTSSGH</sequence>
<dbReference type="PANTHER" id="PTHR47990">
    <property type="entry name" value="2-OXOGLUTARATE (2OG) AND FE(II)-DEPENDENT OXYGENASE SUPERFAMILY PROTEIN-RELATED"/>
    <property type="match status" value="1"/>
</dbReference>
<keyword evidence="5" id="KW-1185">Reference proteome</keyword>
<protein>
    <submittedName>
        <fullName evidence="4">Clavaminate synthase-like protein</fullName>
    </submittedName>
</protein>
<evidence type="ECO:0000259" key="3">
    <source>
        <dbReference type="PROSITE" id="PS51471"/>
    </source>
</evidence>
<keyword evidence="2" id="KW-0408">Iron</keyword>
<keyword evidence="2" id="KW-0479">Metal-binding</keyword>
<gene>
    <name evidence="4" type="ORF">SUNI508_09464</name>
</gene>
<dbReference type="PRINTS" id="PR00682">
    <property type="entry name" value="IPNSYNTHASE"/>
</dbReference>
<feature type="domain" description="Fe2OG dioxygenase" evidence="3">
    <location>
        <begin position="185"/>
        <end position="290"/>
    </location>
</feature>
<dbReference type="Pfam" id="PF03171">
    <property type="entry name" value="2OG-FeII_Oxy"/>
    <property type="match status" value="1"/>
</dbReference>
<dbReference type="Proteomes" id="UP001408356">
    <property type="component" value="Unassembled WGS sequence"/>
</dbReference>
<evidence type="ECO:0000256" key="2">
    <source>
        <dbReference type="RuleBase" id="RU003682"/>
    </source>
</evidence>
<dbReference type="Pfam" id="PF14226">
    <property type="entry name" value="DIOX_N"/>
    <property type="match status" value="1"/>
</dbReference>
<comment type="similarity">
    <text evidence="1 2">Belongs to the iron/ascorbate-dependent oxidoreductase family.</text>
</comment>
<dbReference type="InterPro" id="IPR050231">
    <property type="entry name" value="Iron_ascorbate_oxido_reductase"/>
</dbReference>
<accession>A0ABR2UQT5</accession>
<proteinExistence type="inferred from homology"/>
<evidence type="ECO:0000256" key="1">
    <source>
        <dbReference type="ARBA" id="ARBA00008056"/>
    </source>
</evidence>
<evidence type="ECO:0000313" key="5">
    <source>
        <dbReference type="Proteomes" id="UP001408356"/>
    </source>
</evidence>
<dbReference type="Gene3D" id="2.60.120.330">
    <property type="entry name" value="B-lactam Antibiotic, Isopenicillin N Synthase, Chain"/>
    <property type="match status" value="1"/>
</dbReference>
<organism evidence="4 5">
    <name type="scientific">Seiridium unicorne</name>
    <dbReference type="NCBI Taxonomy" id="138068"/>
    <lineage>
        <taxon>Eukaryota</taxon>
        <taxon>Fungi</taxon>
        <taxon>Dikarya</taxon>
        <taxon>Ascomycota</taxon>
        <taxon>Pezizomycotina</taxon>
        <taxon>Sordariomycetes</taxon>
        <taxon>Xylariomycetidae</taxon>
        <taxon>Amphisphaeriales</taxon>
        <taxon>Sporocadaceae</taxon>
        <taxon>Seiridium</taxon>
    </lineage>
</organism>
<comment type="caution">
    <text evidence="4">The sequence shown here is derived from an EMBL/GenBank/DDBJ whole genome shotgun (WGS) entry which is preliminary data.</text>
</comment>
<dbReference type="SUPFAM" id="SSF51197">
    <property type="entry name" value="Clavaminate synthase-like"/>
    <property type="match status" value="1"/>
</dbReference>
<evidence type="ECO:0000313" key="4">
    <source>
        <dbReference type="EMBL" id="KAK9416766.1"/>
    </source>
</evidence>
<name>A0ABR2UQT5_9PEZI</name>
<dbReference type="InterPro" id="IPR005123">
    <property type="entry name" value="Oxoglu/Fe-dep_dioxygenase_dom"/>
</dbReference>
<dbReference type="InterPro" id="IPR026992">
    <property type="entry name" value="DIOX_N"/>
</dbReference>
<dbReference type="InterPro" id="IPR044861">
    <property type="entry name" value="IPNS-like_FE2OG_OXY"/>
</dbReference>
<dbReference type="EMBL" id="JARVKF010000404">
    <property type="protein sequence ID" value="KAK9416766.1"/>
    <property type="molecule type" value="Genomic_DNA"/>
</dbReference>
<keyword evidence="2" id="KW-0560">Oxidoreductase</keyword>
<dbReference type="InterPro" id="IPR027443">
    <property type="entry name" value="IPNS-like_sf"/>
</dbReference>
<dbReference type="PROSITE" id="PS51471">
    <property type="entry name" value="FE2OG_OXY"/>
    <property type="match status" value="1"/>
</dbReference>